<dbReference type="InterPro" id="IPR004740">
    <property type="entry name" value="Nuc_H_symport"/>
</dbReference>
<dbReference type="InterPro" id="IPR020846">
    <property type="entry name" value="MFS_dom"/>
</dbReference>
<feature type="transmembrane region" description="Helical" evidence="7">
    <location>
        <begin position="377"/>
        <end position="396"/>
    </location>
</feature>
<evidence type="ECO:0000256" key="3">
    <source>
        <dbReference type="ARBA" id="ARBA00022475"/>
    </source>
</evidence>
<feature type="domain" description="Major facilitator superfamily (MFS) profile" evidence="8">
    <location>
        <begin position="160"/>
        <end position="412"/>
    </location>
</feature>
<evidence type="ECO:0000256" key="2">
    <source>
        <dbReference type="ARBA" id="ARBA00022448"/>
    </source>
</evidence>
<feature type="transmembrane region" description="Helical" evidence="7">
    <location>
        <begin position="158"/>
        <end position="178"/>
    </location>
</feature>
<evidence type="ECO:0000256" key="6">
    <source>
        <dbReference type="ARBA" id="ARBA00023136"/>
    </source>
</evidence>
<evidence type="ECO:0000256" key="1">
    <source>
        <dbReference type="ARBA" id="ARBA00004651"/>
    </source>
</evidence>
<gene>
    <name evidence="9" type="ORF">MOV92_11980</name>
</gene>
<dbReference type="EMBL" id="CP093547">
    <property type="protein sequence ID" value="UNP31921.1"/>
    <property type="molecule type" value="Genomic_DNA"/>
</dbReference>
<feature type="transmembrane region" description="Helical" evidence="7">
    <location>
        <begin position="298"/>
        <end position="318"/>
    </location>
</feature>
<protein>
    <submittedName>
        <fullName evidence="9">Nucleoside permease</fullName>
    </submittedName>
</protein>
<sequence length="412" mass="45051">MTASIRIRLSVMMFLQYFAWGAWTVTMGTYLLQAMKFSGEQTGLAYGTSAIAAIVSPLFVGLVVDRWFASQRALAVLFLLSAATLYYASLQTSFVPFYAALLLHMLCFMPTIALSNAVAFRHMDNPQQQFPGVRVLGTIGWIAAGWLVGYVLHAENSAVQFLVSVIALVVLGLFSLALPHTPPLPRAQDAARPGLRDFLGLDALQLMRNRSFAVFMIGSLLVCIPLQFYYAFTNGFLNEIGVSNAAGKMTFGQMSEIAFMLAMPLFFRRLGIKAMLLIGMAAWAARYLLFASGDSGQLMWMLYLGILLHGVCYDFFFVSGQIYVDREAPAHLRASAQGFLTLVTWGVGMLIGSWLSGKAVDAYRVAGDAGLHDWSRIWLIPAVGAAAVFVLFALFFRDRAPQPITGQGAPAP</sequence>
<evidence type="ECO:0000256" key="5">
    <source>
        <dbReference type="ARBA" id="ARBA00022989"/>
    </source>
</evidence>
<evidence type="ECO:0000313" key="10">
    <source>
        <dbReference type="Proteomes" id="UP000829194"/>
    </source>
</evidence>
<feature type="transmembrane region" description="Helical" evidence="7">
    <location>
        <begin position="73"/>
        <end position="89"/>
    </location>
</feature>
<dbReference type="RefSeq" id="WP_057943005.1">
    <property type="nucleotide sequence ID" value="NZ_CP011131.1"/>
</dbReference>
<evidence type="ECO:0000259" key="8">
    <source>
        <dbReference type="PROSITE" id="PS50850"/>
    </source>
</evidence>
<feature type="transmembrane region" description="Helical" evidence="7">
    <location>
        <begin position="44"/>
        <end position="64"/>
    </location>
</feature>
<reference evidence="9 10" key="1">
    <citation type="submission" date="2022-03" db="EMBL/GenBank/DDBJ databases">
        <title>Complete genome sequence of Lysobacter capsici VKM B-2533 and Lysobacter gummosus 10.1.1, promising sources of lytic agents.</title>
        <authorList>
            <person name="Tarlachkov S.V."/>
            <person name="Kudryakova I.V."/>
            <person name="Afoshin A.S."/>
            <person name="Leontyevskaya E.A."/>
            <person name="Leontyevskaya N.V."/>
        </authorList>
    </citation>
    <scope>NUCLEOTIDE SEQUENCE [LARGE SCALE GENOMIC DNA]</scope>
    <source>
        <strain evidence="9 10">10.1.1</strain>
    </source>
</reference>
<dbReference type="SUPFAM" id="SSF103473">
    <property type="entry name" value="MFS general substrate transporter"/>
    <property type="match status" value="1"/>
</dbReference>
<keyword evidence="4 7" id="KW-0812">Transmembrane</keyword>
<feature type="transmembrane region" description="Helical" evidence="7">
    <location>
        <begin position="339"/>
        <end position="357"/>
    </location>
</feature>
<keyword evidence="10" id="KW-1185">Reference proteome</keyword>
<dbReference type="CDD" id="cd06177">
    <property type="entry name" value="MFS_NHS"/>
    <property type="match status" value="1"/>
</dbReference>
<feature type="transmembrane region" description="Helical" evidence="7">
    <location>
        <begin position="274"/>
        <end position="292"/>
    </location>
</feature>
<dbReference type="InterPro" id="IPR036259">
    <property type="entry name" value="MFS_trans_sf"/>
</dbReference>
<feature type="transmembrane region" description="Helical" evidence="7">
    <location>
        <begin position="132"/>
        <end position="152"/>
    </location>
</feature>
<keyword evidence="2" id="KW-0813">Transport</keyword>
<dbReference type="Pfam" id="PF03825">
    <property type="entry name" value="Nuc_H_symport"/>
    <property type="match status" value="1"/>
</dbReference>
<evidence type="ECO:0000313" key="9">
    <source>
        <dbReference type="EMBL" id="UNP31921.1"/>
    </source>
</evidence>
<organism evidence="9 10">
    <name type="scientific">Lysobacter gummosus</name>
    <dbReference type="NCBI Taxonomy" id="262324"/>
    <lineage>
        <taxon>Bacteria</taxon>
        <taxon>Pseudomonadati</taxon>
        <taxon>Pseudomonadota</taxon>
        <taxon>Gammaproteobacteria</taxon>
        <taxon>Lysobacterales</taxon>
        <taxon>Lysobacteraceae</taxon>
        <taxon>Lysobacter</taxon>
    </lineage>
</organism>
<comment type="subcellular location">
    <subcellularLocation>
        <location evidence="1">Cell membrane</location>
        <topology evidence="1">Multi-pass membrane protein</topology>
    </subcellularLocation>
</comment>
<accession>A0ABY3XJX3</accession>
<feature type="transmembrane region" description="Helical" evidence="7">
    <location>
        <begin position="212"/>
        <end position="230"/>
    </location>
</feature>
<dbReference type="PROSITE" id="PS50850">
    <property type="entry name" value="MFS"/>
    <property type="match status" value="1"/>
</dbReference>
<dbReference type="Gene3D" id="1.20.1250.20">
    <property type="entry name" value="MFS general substrate transporter like domains"/>
    <property type="match status" value="2"/>
</dbReference>
<evidence type="ECO:0000256" key="4">
    <source>
        <dbReference type="ARBA" id="ARBA00022692"/>
    </source>
</evidence>
<dbReference type="PANTHER" id="PTHR23522:SF4">
    <property type="entry name" value="NUCLEOSIDE PERMEASE NUPG-RELATED"/>
    <property type="match status" value="1"/>
</dbReference>
<dbReference type="Proteomes" id="UP000829194">
    <property type="component" value="Chromosome"/>
</dbReference>
<proteinExistence type="predicted"/>
<dbReference type="PANTHER" id="PTHR23522">
    <property type="entry name" value="BLL5896 PROTEIN"/>
    <property type="match status" value="1"/>
</dbReference>
<keyword evidence="5 7" id="KW-1133">Transmembrane helix</keyword>
<evidence type="ECO:0000256" key="7">
    <source>
        <dbReference type="SAM" id="Phobius"/>
    </source>
</evidence>
<keyword evidence="6 7" id="KW-0472">Membrane</keyword>
<feature type="transmembrane region" description="Helical" evidence="7">
    <location>
        <begin position="12"/>
        <end position="32"/>
    </location>
</feature>
<keyword evidence="3" id="KW-1003">Cell membrane</keyword>
<feature type="transmembrane region" description="Helical" evidence="7">
    <location>
        <begin position="95"/>
        <end position="120"/>
    </location>
</feature>
<name>A0ABY3XJX3_9GAMM</name>